<dbReference type="KEGG" id="neu:NE1589"/>
<dbReference type="GeneID" id="87104756"/>
<keyword evidence="4" id="KW-1185">Reference proteome</keyword>
<dbReference type="AlphaFoldDB" id="Q82UA7"/>
<dbReference type="EMBL" id="AL954747">
    <property type="protein sequence ID" value="CAD85500.1"/>
    <property type="molecule type" value="Genomic_DNA"/>
</dbReference>
<dbReference type="STRING" id="228410.NE1589"/>
<protein>
    <recommendedName>
        <fullName evidence="2">PIN domain-containing protein</fullName>
    </recommendedName>
</protein>
<dbReference type="PANTHER" id="PTHR35901">
    <property type="entry name" value="RIBONUCLEASE VAPC3"/>
    <property type="match status" value="1"/>
</dbReference>
<proteinExistence type="predicted"/>
<evidence type="ECO:0000259" key="2">
    <source>
        <dbReference type="Pfam" id="PF01850"/>
    </source>
</evidence>
<organism evidence="3 4">
    <name type="scientific">Nitrosomonas europaea (strain ATCC 19718 / CIP 103999 / KCTC 2705 / NBRC 14298)</name>
    <dbReference type="NCBI Taxonomy" id="228410"/>
    <lineage>
        <taxon>Bacteria</taxon>
        <taxon>Pseudomonadati</taxon>
        <taxon>Pseudomonadota</taxon>
        <taxon>Betaproteobacteria</taxon>
        <taxon>Nitrosomonadales</taxon>
        <taxon>Nitrosomonadaceae</taxon>
        <taxon>Nitrosomonas</taxon>
    </lineage>
</organism>
<evidence type="ECO:0000313" key="3">
    <source>
        <dbReference type="EMBL" id="CAD85500.1"/>
    </source>
</evidence>
<evidence type="ECO:0000256" key="1">
    <source>
        <dbReference type="ARBA" id="ARBA00022842"/>
    </source>
</evidence>
<dbReference type="Gene3D" id="3.40.50.1010">
    <property type="entry name" value="5'-nuclease"/>
    <property type="match status" value="1"/>
</dbReference>
<dbReference type="eggNOG" id="COG4113">
    <property type="taxonomic scope" value="Bacteria"/>
</dbReference>
<dbReference type="PhylomeDB" id="Q82UA7"/>
<evidence type="ECO:0000313" key="4">
    <source>
        <dbReference type="Proteomes" id="UP000001416"/>
    </source>
</evidence>
<dbReference type="Pfam" id="PF01850">
    <property type="entry name" value="PIN"/>
    <property type="match status" value="1"/>
</dbReference>
<dbReference type="InterPro" id="IPR051619">
    <property type="entry name" value="TypeII_TA_RNase_PINc/VapC"/>
</dbReference>
<dbReference type="RefSeq" id="WP_011112153.1">
    <property type="nucleotide sequence ID" value="NC_004757.1"/>
</dbReference>
<reference evidence="3 4" key="1">
    <citation type="journal article" date="2003" name="J. Bacteriol.">
        <title>Complete genome sequence of the ammonia-oxidizing bacterium and obligate chemolithoautotroph Nitrosomonas europaea.</title>
        <authorList>
            <person name="Chain P."/>
            <person name="Lamerdin J."/>
            <person name="Larimer F."/>
            <person name="Regala W."/>
            <person name="Land M."/>
            <person name="Hauser L."/>
            <person name="Hooper A."/>
            <person name="Klotz M."/>
            <person name="Norton J."/>
            <person name="Sayavedra-Soto L."/>
            <person name="Arciero D."/>
            <person name="Hommes N."/>
            <person name="Whittaker M."/>
            <person name="Arp D."/>
        </authorList>
    </citation>
    <scope>NUCLEOTIDE SEQUENCE [LARGE SCALE GENOMIC DNA]</scope>
    <source>
        <strain evidence="4">ATCC 19718 / CIP 103999 / KCTC 2705 / NBRC 14298</strain>
    </source>
</reference>
<sequence>MIVVDSNVLAYFYLPGEYTAAAEALFEHDPDWVAPVLWRSEFRNILAGYLRRGSLTFLQAYNLQCEAEDLLAGAEYEVNSFSILELVRDSECSAHDCEFVALAIKLGAKLVTMDGKLLRMFPDIAFALSASQRSS</sequence>
<dbReference type="PANTHER" id="PTHR35901:SF1">
    <property type="entry name" value="EXONUCLEASE VAPC9"/>
    <property type="match status" value="1"/>
</dbReference>
<dbReference type="SUPFAM" id="SSF88723">
    <property type="entry name" value="PIN domain-like"/>
    <property type="match status" value="1"/>
</dbReference>
<dbReference type="InterPro" id="IPR002716">
    <property type="entry name" value="PIN_dom"/>
</dbReference>
<dbReference type="OrthoDB" id="1494007at2"/>
<dbReference type="Proteomes" id="UP000001416">
    <property type="component" value="Chromosome"/>
</dbReference>
<dbReference type="HOGENOM" id="CLU_121774_1_2_4"/>
<dbReference type="CDD" id="cd09873">
    <property type="entry name" value="PIN_Pae0151-like"/>
    <property type="match status" value="1"/>
</dbReference>
<name>Q82UA7_NITEU</name>
<dbReference type="InterPro" id="IPR044153">
    <property type="entry name" value="PIN_Pae0151-like"/>
</dbReference>
<keyword evidence="1" id="KW-0460">Magnesium</keyword>
<gene>
    <name evidence="3" type="ordered locus">NE1589</name>
</gene>
<feature type="domain" description="PIN" evidence="2">
    <location>
        <begin position="2"/>
        <end position="119"/>
    </location>
</feature>
<accession>Q82UA7</accession>
<dbReference type="InterPro" id="IPR029060">
    <property type="entry name" value="PIN-like_dom_sf"/>
</dbReference>